<feature type="binding site" description="in other chain" evidence="8">
    <location>
        <position position="143"/>
    </location>
    <ligand>
        <name>deamido-NAD(+)</name>
        <dbReference type="ChEBI" id="CHEBI:58437"/>
        <note>ligand shared between two neighboring subunits</note>
    </ligand>
</feature>
<dbReference type="GO" id="GO:0046872">
    <property type="term" value="F:metal ion binding"/>
    <property type="evidence" value="ECO:0007669"/>
    <property type="project" value="UniProtKB-KW"/>
</dbReference>
<keyword evidence="7 8" id="KW-0520">NAD</keyword>
<feature type="binding site" evidence="8">
    <location>
        <begin position="24"/>
        <end position="31"/>
    </location>
    <ligand>
        <name>ATP</name>
        <dbReference type="ChEBI" id="CHEBI:30616"/>
    </ligand>
</feature>
<evidence type="ECO:0000313" key="12">
    <source>
        <dbReference type="EMBL" id="PIS30472.1"/>
    </source>
</evidence>
<name>A0A2H0XZG6_UNCSA</name>
<evidence type="ECO:0000313" key="13">
    <source>
        <dbReference type="Proteomes" id="UP000231343"/>
    </source>
</evidence>
<feature type="binding site" evidence="8">
    <location>
        <position position="150"/>
    </location>
    <ligand>
        <name>deamido-NAD(+)</name>
        <dbReference type="ChEBI" id="CHEBI:58437"/>
        <note>ligand shared between two neighboring subunits</note>
    </ligand>
</feature>
<dbReference type="GO" id="GO:0005524">
    <property type="term" value="F:ATP binding"/>
    <property type="evidence" value="ECO:0007669"/>
    <property type="project" value="UniProtKB-UniRule"/>
</dbReference>
<dbReference type="GO" id="GO:0004359">
    <property type="term" value="F:glutaminase activity"/>
    <property type="evidence" value="ECO:0007669"/>
    <property type="project" value="InterPro"/>
</dbReference>
<dbReference type="GO" id="GO:0005737">
    <property type="term" value="C:cytoplasm"/>
    <property type="evidence" value="ECO:0007669"/>
    <property type="project" value="InterPro"/>
</dbReference>
<dbReference type="Pfam" id="PF02540">
    <property type="entry name" value="NAD_synthase"/>
    <property type="match status" value="1"/>
</dbReference>
<evidence type="ECO:0000256" key="5">
    <source>
        <dbReference type="ARBA" id="ARBA00022840"/>
    </source>
</evidence>
<dbReference type="NCBIfam" id="NF010587">
    <property type="entry name" value="PRK13980.1"/>
    <property type="match status" value="1"/>
</dbReference>
<evidence type="ECO:0000256" key="8">
    <source>
        <dbReference type="HAMAP-Rule" id="MF_00193"/>
    </source>
</evidence>
<evidence type="ECO:0000256" key="6">
    <source>
        <dbReference type="ARBA" id="ARBA00022842"/>
    </source>
</evidence>
<dbReference type="UniPathway" id="UPA00253">
    <property type="reaction ID" value="UER00333"/>
</dbReference>
<proteinExistence type="inferred from homology"/>
<comment type="caution">
    <text evidence="12">The sequence shown here is derived from an EMBL/GenBank/DDBJ whole genome shotgun (WGS) entry which is preliminary data.</text>
</comment>
<evidence type="ECO:0000256" key="10">
    <source>
        <dbReference type="RuleBase" id="RU003812"/>
    </source>
</evidence>
<feature type="binding site" evidence="8">
    <location>
        <position position="159"/>
    </location>
    <ligand>
        <name>ATP</name>
        <dbReference type="ChEBI" id="CHEBI:30616"/>
    </ligand>
</feature>
<protein>
    <recommendedName>
        <fullName evidence="8 10">NH(3)-dependent NAD(+) synthetase</fullName>
        <ecNumber evidence="8 10">6.3.1.5</ecNumber>
    </recommendedName>
</protein>
<dbReference type="PANTHER" id="PTHR23090:SF9">
    <property type="entry name" value="GLUTAMINE-DEPENDENT NAD(+) SYNTHETASE"/>
    <property type="match status" value="1"/>
</dbReference>
<feature type="binding site" description="in other chain" evidence="8">
    <location>
        <position position="110"/>
    </location>
    <ligand>
        <name>deamido-NAD(+)</name>
        <dbReference type="ChEBI" id="CHEBI:58437"/>
        <note>ligand shared between two neighboring subunits</note>
    </ligand>
</feature>
<dbReference type="GO" id="GO:0008795">
    <property type="term" value="F:NAD+ synthase activity"/>
    <property type="evidence" value="ECO:0007669"/>
    <property type="project" value="UniProtKB-UniRule"/>
</dbReference>
<dbReference type="SUPFAM" id="SSF52402">
    <property type="entry name" value="Adenine nucleotide alpha hydrolases-like"/>
    <property type="match status" value="1"/>
</dbReference>
<dbReference type="InterPro" id="IPR014729">
    <property type="entry name" value="Rossmann-like_a/b/a_fold"/>
</dbReference>
<dbReference type="PANTHER" id="PTHR23090">
    <property type="entry name" value="NH 3 /GLUTAMINE-DEPENDENT NAD + SYNTHETASE"/>
    <property type="match status" value="1"/>
</dbReference>
<evidence type="ECO:0000256" key="4">
    <source>
        <dbReference type="ARBA" id="ARBA00022741"/>
    </source>
</evidence>
<dbReference type="AlphaFoldDB" id="A0A2H0XZG6"/>
<comment type="function">
    <text evidence="8">Catalyzes the ATP-dependent amidation of deamido-NAD to form NAD. Uses ammonia as a nitrogen source.</text>
</comment>
<sequence>MNQKITSWIRQKVNEAGAQGCVFGISGGVDSAVVAALCKAAFPADVLGLVLPCQSNLQDAVDAKKVAEKFSIPIKTIDLEKSFDQLYLTLSGKPYDKKTMDLSIANLKPRLRMLTLYYYANKHNYLVVGTGNKSEAVMGYCTKYGDAGVDLLPLASLLKTQVRVLAKDLVVPQGIIDKAPSAGLWQGQTDEGEMGITYAELDKIIIALESNKLAGLDPKKVGLVKQKMAQNEHKRCLPPLFMI</sequence>
<comment type="pathway">
    <text evidence="8">Cofactor biosynthesis; NAD(+) biosynthesis; NAD(+) from deamido-NAD(+) (ammonia route): step 1/1.</text>
</comment>
<feature type="binding site" evidence="8">
    <location>
        <position position="181"/>
    </location>
    <ligand>
        <name>ATP</name>
        <dbReference type="ChEBI" id="CHEBI:30616"/>
    </ligand>
</feature>
<reference evidence="12 13" key="1">
    <citation type="submission" date="2017-09" db="EMBL/GenBank/DDBJ databases">
        <title>Depth-based differentiation of microbial function through sediment-hosted aquifers and enrichment of novel symbionts in the deep terrestrial subsurface.</title>
        <authorList>
            <person name="Probst A.J."/>
            <person name="Ladd B."/>
            <person name="Jarett J.K."/>
            <person name="Geller-Mcgrath D.E."/>
            <person name="Sieber C.M."/>
            <person name="Emerson J.B."/>
            <person name="Anantharaman K."/>
            <person name="Thomas B.C."/>
            <person name="Malmstrom R."/>
            <person name="Stieglmeier M."/>
            <person name="Klingl A."/>
            <person name="Woyke T."/>
            <person name="Ryan C.M."/>
            <person name="Banfield J.F."/>
        </authorList>
    </citation>
    <scope>NUCLEOTIDE SEQUENCE [LARGE SCALE GENOMIC DNA]</scope>
    <source>
        <strain evidence="12">CG08_land_8_20_14_0_20_45_16</strain>
    </source>
</reference>
<feature type="binding site" evidence="8">
    <location>
        <position position="135"/>
    </location>
    <ligand>
        <name>Mg(2+)</name>
        <dbReference type="ChEBI" id="CHEBI:18420"/>
    </ligand>
</feature>
<feature type="domain" description="NAD/GMP synthase" evidence="11">
    <location>
        <begin position="3"/>
        <end position="238"/>
    </location>
</feature>
<feature type="binding site" evidence="8">
    <location>
        <position position="130"/>
    </location>
    <ligand>
        <name>ATP</name>
        <dbReference type="ChEBI" id="CHEBI:30616"/>
    </ligand>
</feature>
<dbReference type="NCBIfam" id="TIGR00552">
    <property type="entry name" value="nadE"/>
    <property type="match status" value="1"/>
</dbReference>
<dbReference type="GO" id="GO:0009435">
    <property type="term" value="P:NAD+ biosynthetic process"/>
    <property type="evidence" value="ECO:0007669"/>
    <property type="project" value="UniProtKB-UniRule"/>
</dbReference>
<comment type="subunit">
    <text evidence="8">Homodimer.</text>
</comment>
<feature type="binding site" description="in other chain" evidence="8">
    <location>
        <begin position="233"/>
        <end position="234"/>
    </location>
    <ligand>
        <name>deamido-NAD(+)</name>
        <dbReference type="ChEBI" id="CHEBI:58437"/>
        <note>ligand shared between two neighboring subunits</note>
    </ligand>
</feature>
<dbReference type="InterPro" id="IPR022310">
    <property type="entry name" value="NAD/GMP_synthase"/>
</dbReference>
<feature type="binding site" evidence="8">
    <location>
        <position position="30"/>
    </location>
    <ligand>
        <name>Mg(2+)</name>
        <dbReference type="ChEBI" id="CHEBI:18420"/>
    </ligand>
</feature>
<gene>
    <name evidence="8" type="primary">nadE</name>
    <name evidence="12" type="ORF">COT42_02805</name>
</gene>
<keyword evidence="3 8" id="KW-0479">Metal-binding</keyword>
<evidence type="ECO:0000256" key="3">
    <source>
        <dbReference type="ARBA" id="ARBA00022723"/>
    </source>
</evidence>
<keyword evidence="5 8" id="KW-0067">ATP-binding</keyword>
<evidence type="ECO:0000259" key="11">
    <source>
        <dbReference type="Pfam" id="PF02540"/>
    </source>
</evidence>
<evidence type="ECO:0000256" key="7">
    <source>
        <dbReference type="ARBA" id="ARBA00023027"/>
    </source>
</evidence>
<dbReference type="EC" id="6.3.1.5" evidence="8 10"/>
<comment type="catalytic activity">
    <reaction evidence="8 10">
        <text>deamido-NAD(+) + NH4(+) + ATP = AMP + diphosphate + NAD(+) + H(+)</text>
        <dbReference type="Rhea" id="RHEA:21188"/>
        <dbReference type="ChEBI" id="CHEBI:15378"/>
        <dbReference type="ChEBI" id="CHEBI:28938"/>
        <dbReference type="ChEBI" id="CHEBI:30616"/>
        <dbReference type="ChEBI" id="CHEBI:33019"/>
        <dbReference type="ChEBI" id="CHEBI:57540"/>
        <dbReference type="ChEBI" id="CHEBI:58437"/>
        <dbReference type="ChEBI" id="CHEBI:456215"/>
        <dbReference type="EC" id="6.3.1.5"/>
    </reaction>
</comment>
<dbReference type="Proteomes" id="UP000231343">
    <property type="component" value="Unassembled WGS sequence"/>
</dbReference>
<organism evidence="12 13">
    <name type="scientific">Candidatus Saganbacteria bacterium CG08_land_8_20_14_0_20_45_16</name>
    <dbReference type="NCBI Taxonomy" id="2014293"/>
    <lineage>
        <taxon>Bacteria</taxon>
        <taxon>Bacillati</taxon>
        <taxon>Saganbacteria</taxon>
    </lineage>
</organism>
<dbReference type="GO" id="GO:0003952">
    <property type="term" value="F:NAD+ synthase (glutamine-hydrolyzing) activity"/>
    <property type="evidence" value="ECO:0007669"/>
    <property type="project" value="InterPro"/>
</dbReference>
<dbReference type="InterPro" id="IPR022926">
    <property type="entry name" value="NH(3)-dep_NAD(+)_synth"/>
</dbReference>
<evidence type="ECO:0000256" key="9">
    <source>
        <dbReference type="RuleBase" id="RU003811"/>
    </source>
</evidence>
<dbReference type="CDD" id="cd00553">
    <property type="entry name" value="NAD_synthase"/>
    <property type="match status" value="1"/>
</dbReference>
<comment type="similarity">
    <text evidence="1 8 9">Belongs to the NAD synthetase family.</text>
</comment>
<evidence type="ECO:0000256" key="2">
    <source>
        <dbReference type="ARBA" id="ARBA00022598"/>
    </source>
</evidence>
<dbReference type="HAMAP" id="MF_00193">
    <property type="entry name" value="NadE_ammonia_dep"/>
    <property type="match status" value="1"/>
</dbReference>
<dbReference type="EMBL" id="PEYM01000054">
    <property type="protein sequence ID" value="PIS30472.1"/>
    <property type="molecule type" value="Genomic_DNA"/>
</dbReference>
<evidence type="ECO:0000256" key="1">
    <source>
        <dbReference type="ARBA" id="ARBA00005859"/>
    </source>
</evidence>
<keyword evidence="4 8" id="KW-0547">Nucleotide-binding</keyword>
<accession>A0A2H0XZG6</accession>
<dbReference type="Gene3D" id="3.40.50.620">
    <property type="entry name" value="HUPs"/>
    <property type="match status" value="1"/>
</dbReference>
<keyword evidence="6 8" id="KW-0460">Magnesium</keyword>
<keyword evidence="2 8" id="KW-0436">Ligase</keyword>
<dbReference type="InterPro" id="IPR003694">
    <property type="entry name" value="NAD_synthase"/>
</dbReference>